<evidence type="ECO:0000256" key="1">
    <source>
        <dbReference type="SAM" id="MobiDB-lite"/>
    </source>
</evidence>
<evidence type="ECO:0000259" key="2">
    <source>
        <dbReference type="Pfam" id="PF00496"/>
    </source>
</evidence>
<dbReference type="Gene3D" id="3.40.50.1460">
    <property type="match status" value="1"/>
</dbReference>
<organism evidence="4 5">
    <name type="scientific">Streptomyces sirii</name>
    <dbReference type="NCBI Taxonomy" id="3127701"/>
    <lineage>
        <taxon>Bacteria</taxon>
        <taxon>Bacillati</taxon>
        <taxon>Actinomycetota</taxon>
        <taxon>Actinomycetes</taxon>
        <taxon>Kitasatosporales</taxon>
        <taxon>Streptomycetaceae</taxon>
        <taxon>Streptomyces</taxon>
    </lineage>
</organism>
<feature type="region of interest" description="Disordered" evidence="1">
    <location>
        <begin position="223"/>
        <end position="328"/>
    </location>
</feature>
<evidence type="ECO:0000313" key="4">
    <source>
        <dbReference type="EMBL" id="WXK80809.1"/>
    </source>
</evidence>
<dbReference type="Gene3D" id="3.10.105.10">
    <property type="entry name" value="Dipeptide-binding Protein, Domain 3"/>
    <property type="match status" value="1"/>
</dbReference>
<evidence type="ECO:0000313" key="5">
    <source>
        <dbReference type="Proteomes" id="UP001626628"/>
    </source>
</evidence>
<dbReference type="CDD" id="cd08506">
    <property type="entry name" value="PBP2_clavulanate_OppA2"/>
    <property type="match status" value="1"/>
</dbReference>
<accession>A0ABZ2R2P6</accession>
<dbReference type="Proteomes" id="UP001626628">
    <property type="component" value="Chromosome"/>
</dbReference>
<keyword evidence="5" id="KW-1185">Reference proteome</keyword>
<feature type="domain" description="Solute-binding protein family 5" evidence="2">
    <location>
        <begin position="431"/>
        <end position="826"/>
    </location>
</feature>
<dbReference type="RefSeq" id="WP_407288736.1">
    <property type="nucleotide sequence ID" value="NZ_CP147982.1"/>
</dbReference>
<dbReference type="SUPFAM" id="SSF53850">
    <property type="entry name" value="Periplasmic binding protein-like II"/>
    <property type="match status" value="1"/>
</dbReference>
<dbReference type="SUPFAM" id="SSF52129">
    <property type="entry name" value="Caspase-like"/>
    <property type="match status" value="1"/>
</dbReference>
<feature type="domain" description="Peptidase C14 caspase" evidence="3">
    <location>
        <begin position="12"/>
        <end position="221"/>
    </location>
</feature>
<name>A0ABZ2R2P6_9ACTN</name>
<gene>
    <name evidence="4" type="ORF">WAB15_35010</name>
</gene>
<dbReference type="InterPro" id="IPR039424">
    <property type="entry name" value="SBP_5"/>
</dbReference>
<dbReference type="InterPro" id="IPR011600">
    <property type="entry name" value="Pept_C14_caspase"/>
</dbReference>
<dbReference type="EMBL" id="CP147982">
    <property type="protein sequence ID" value="WXK80809.1"/>
    <property type="molecule type" value="Genomic_DNA"/>
</dbReference>
<feature type="compositionally biased region" description="Pro residues" evidence="1">
    <location>
        <begin position="260"/>
        <end position="292"/>
    </location>
</feature>
<dbReference type="Pfam" id="PF00656">
    <property type="entry name" value="Peptidase_C14"/>
    <property type="match status" value="1"/>
</dbReference>
<evidence type="ECO:0000259" key="3">
    <source>
        <dbReference type="Pfam" id="PF00656"/>
    </source>
</evidence>
<sequence>MTTELPDPAESRALLIGVHEYASLTALPAVERNLAGLKRAFMDETLWGLPDAHCRVLPQPESAEAVLDTLHSVALQATDTLVVYYAGHGLTDPYSDELFLALPTSDQKRMYRALPYEWVRRAILDPRVKARRKVVILDCCYSGRALLGGMSGTDQVADRALIEGTCLMAAAAETRTALSPPGEEFTAFTGELITALAEGIPDGPPLLDMHTLFRHLHTNLAAKARPLPQQRNRNTGGSIALARNRVHLREDRDLGTDSAPPSPSSSPPPPSTPSPDTSPSPAPAPAPAPAEPPTEKREKPARTTVSPQPNKAPQTTGSPQPSKSTGVDRPRLKIGLAAALAVLLAAGIPAVLNWLPGGSDESGGSGAKYNAATKGVVNTSSVRGGTLKFAGQQPDSLDPQRSYYGFVWNFARYYTRQLVTYARKPGSKSTELRPDLATDRAKVSNGGKTYTYTLRKGLTWEDGSALTSRDIKYGIERLWAQDVVSGGPLHLQQALDPERTYQGPYKDTSRDKLGLDAIQTPDRNTIVFRLPKPNSDFEYLLAMTAASPVKREKDTAARYGNRPFSSGPYKFRSYAPGKSLELVRNPHWHKPSDPVRSALPDKITVDFGIRGDALDAGLMAGRYHLAFGGAGLGPSARAKALQDATQKNNLDNPLTNVVRYAAFPKSVKPMDNDHCRKAVVYAADRRALQTAFGGVTGGDIAPNMLPPRLAGSDPTYDPYGVRKNGGRPNVDRAKEELKACGRPQGFTTHMAARSDRQGELDAAEALQESLKKVGIKTQIDQFDGLQRDERTGSPAAAQKNGYGIVLDNWSADFPTGQAFWQPLVDSRFILPSGNYNISQVDDPSIDKALDSAIADTRPESAAPLYAMVNRSVAKSAYYLPFVYDKAVTWRSPRLTNVYTSDVYGAYDFASLGVKEP</sequence>
<dbReference type="PANTHER" id="PTHR30290">
    <property type="entry name" value="PERIPLASMIC BINDING COMPONENT OF ABC TRANSPORTER"/>
    <property type="match status" value="1"/>
</dbReference>
<reference evidence="4 5" key="1">
    <citation type="submission" date="2024-03" db="EMBL/GenBank/DDBJ databases">
        <title>The complete genome of Streptomyces sirii sp.nov.</title>
        <authorList>
            <person name="Zakalyukina Y.V."/>
            <person name="Belik A.R."/>
            <person name="Biryukov M.V."/>
            <person name="Baturina O.A."/>
            <person name="Kabilov M.R."/>
        </authorList>
    </citation>
    <scope>NUCLEOTIDE SEQUENCE [LARGE SCALE GENOMIC DNA]</scope>
    <source>
        <strain evidence="4 5">BP-8</strain>
    </source>
</reference>
<feature type="compositionally biased region" description="Polar residues" evidence="1">
    <location>
        <begin position="303"/>
        <end position="325"/>
    </location>
</feature>
<dbReference type="PANTHER" id="PTHR30290:SF83">
    <property type="entry name" value="ABC TRANSPORTER SUBSTRATE-BINDING PROTEIN"/>
    <property type="match status" value="1"/>
</dbReference>
<dbReference type="InterPro" id="IPR029030">
    <property type="entry name" value="Caspase-like_dom_sf"/>
</dbReference>
<dbReference type="Pfam" id="PF00496">
    <property type="entry name" value="SBP_bac_5"/>
    <property type="match status" value="1"/>
</dbReference>
<dbReference type="Gene3D" id="3.40.190.10">
    <property type="entry name" value="Periplasmic binding protein-like II"/>
    <property type="match status" value="1"/>
</dbReference>
<proteinExistence type="predicted"/>
<protein>
    <submittedName>
        <fullName evidence="4">ABC transporter substrate-binding protein</fullName>
    </submittedName>
</protein>
<dbReference type="InterPro" id="IPR000914">
    <property type="entry name" value="SBP_5_dom"/>
</dbReference>
<dbReference type="NCBIfam" id="NF047832">
    <property type="entry name" value="caspase_w_EACC1"/>
    <property type="match status" value="1"/>
</dbReference>